<dbReference type="AlphaFoldDB" id="G2E014"/>
<dbReference type="RefSeq" id="WP_007040341.1">
    <property type="nucleotide sequence ID" value="NZ_AFWT01000009.1"/>
</dbReference>
<dbReference type="GO" id="GO:0004222">
    <property type="term" value="F:metalloendopeptidase activity"/>
    <property type="evidence" value="ECO:0007669"/>
    <property type="project" value="TreeGrafter"/>
</dbReference>
<evidence type="ECO:0000313" key="4">
    <source>
        <dbReference type="Proteomes" id="UP000004200"/>
    </source>
</evidence>
<keyword evidence="1" id="KW-1133">Transmembrane helix</keyword>
<proteinExistence type="predicted"/>
<keyword evidence="4" id="KW-1185">Reference proteome</keyword>
<keyword evidence="1" id="KW-0472">Membrane</keyword>
<reference evidence="3 4" key="1">
    <citation type="submission" date="2011-06" db="EMBL/GenBank/DDBJ databases">
        <title>The draft genome of Thiorhodococcus drewsii AZ1.</title>
        <authorList>
            <consortium name="US DOE Joint Genome Institute (JGI-PGF)"/>
            <person name="Lucas S."/>
            <person name="Han J."/>
            <person name="Lapidus A."/>
            <person name="Cheng J.-F."/>
            <person name="Goodwin L."/>
            <person name="Pitluck S."/>
            <person name="Peters L."/>
            <person name="Land M.L."/>
            <person name="Hauser L."/>
            <person name="Vogl K."/>
            <person name="Liu Z."/>
            <person name="Imhoff J."/>
            <person name="Thiel V."/>
            <person name="Frigaard N.-U."/>
            <person name="Bryant D.A."/>
            <person name="Woyke T.J."/>
        </authorList>
    </citation>
    <scope>NUCLEOTIDE SEQUENCE [LARGE SCALE GENOMIC DNA]</scope>
    <source>
        <strain evidence="3 4">AZ1</strain>
    </source>
</reference>
<protein>
    <submittedName>
        <fullName evidence="3">Peptidase M23</fullName>
    </submittedName>
</protein>
<evidence type="ECO:0000256" key="1">
    <source>
        <dbReference type="SAM" id="Phobius"/>
    </source>
</evidence>
<evidence type="ECO:0000259" key="2">
    <source>
        <dbReference type="Pfam" id="PF01551"/>
    </source>
</evidence>
<dbReference type="Gene3D" id="2.70.70.10">
    <property type="entry name" value="Glucose Permease (Domain IIA)"/>
    <property type="match status" value="1"/>
</dbReference>
<keyword evidence="1" id="KW-0812">Transmembrane</keyword>
<dbReference type="eggNOG" id="COG0739">
    <property type="taxonomic scope" value="Bacteria"/>
</dbReference>
<dbReference type="STRING" id="765913.ThidrDRAFT_1627"/>
<gene>
    <name evidence="3" type="ORF">ThidrDRAFT_1627</name>
</gene>
<dbReference type="OrthoDB" id="9805070at2"/>
<dbReference type="Pfam" id="PF01551">
    <property type="entry name" value="Peptidase_M23"/>
    <property type="match status" value="1"/>
</dbReference>
<feature type="domain" description="M23ase beta-sheet core" evidence="2">
    <location>
        <begin position="207"/>
        <end position="301"/>
    </location>
</feature>
<sequence length="322" mass="34343">MLHLDRSKAVRGQAVVTLLAVLSFTMAGAGLGFWLGKYSGHLPFASTSLSEFAFLPAVSGISGSSAGVPLPASSAQPALQGAGEVDLMAARLGEMQAEVMRLNALGERLVQMSGLDPAEFDFESPPPQGGAETGPVRDYTIKELANELSGMVDLVQDRQRKLEVLEGVILDKKLSAKAFPAGWPVHSGYISSRYGFRIHPIRKTRIFHEGIDLASPRGTSIVAVADGVVTFSGRKGGYGRMIEIRHLDGMVTRYAHNSRNLVKKGQLVHQGEKIASVGSSGAATGPHVHFEVLKDGKNVDPMPYLKAGPRRFVAENTADQSG</sequence>
<feature type="transmembrane region" description="Helical" evidence="1">
    <location>
        <begin position="12"/>
        <end position="35"/>
    </location>
</feature>
<dbReference type="InterPro" id="IPR011055">
    <property type="entry name" value="Dup_hybrid_motif"/>
</dbReference>
<name>G2E014_9GAMM</name>
<dbReference type="FunFam" id="2.70.70.10:FF:000006">
    <property type="entry name" value="M23 family peptidase"/>
    <property type="match status" value="1"/>
</dbReference>
<dbReference type="InterPro" id="IPR050570">
    <property type="entry name" value="Cell_wall_metabolism_enzyme"/>
</dbReference>
<dbReference type="InterPro" id="IPR016047">
    <property type="entry name" value="M23ase_b-sheet_dom"/>
</dbReference>
<accession>G2E014</accession>
<evidence type="ECO:0000313" key="3">
    <source>
        <dbReference type="EMBL" id="EGV32053.1"/>
    </source>
</evidence>
<dbReference type="MEROPS" id="M23.009"/>
<dbReference type="PANTHER" id="PTHR21666">
    <property type="entry name" value="PEPTIDASE-RELATED"/>
    <property type="match status" value="1"/>
</dbReference>
<dbReference type="PANTHER" id="PTHR21666:SF270">
    <property type="entry name" value="MUREIN HYDROLASE ACTIVATOR ENVC"/>
    <property type="match status" value="1"/>
</dbReference>
<dbReference type="SUPFAM" id="SSF51261">
    <property type="entry name" value="Duplicated hybrid motif"/>
    <property type="match status" value="1"/>
</dbReference>
<dbReference type="CDD" id="cd12797">
    <property type="entry name" value="M23_peptidase"/>
    <property type="match status" value="1"/>
</dbReference>
<dbReference type="EMBL" id="AFWT01000009">
    <property type="protein sequence ID" value="EGV32053.1"/>
    <property type="molecule type" value="Genomic_DNA"/>
</dbReference>
<dbReference type="Proteomes" id="UP000004200">
    <property type="component" value="Unassembled WGS sequence"/>
</dbReference>
<comment type="caution">
    <text evidence="3">The sequence shown here is derived from an EMBL/GenBank/DDBJ whole genome shotgun (WGS) entry which is preliminary data.</text>
</comment>
<organism evidence="3 4">
    <name type="scientific">Thiorhodococcus drewsii AZ1</name>
    <dbReference type="NCBI Taxonomy" id="765913"/>
    <lineage>
        <taxon>Bacteria</taxon>
        <taxon>Pseudomonadati</taxon>
        <taxon>Pseudomonadota</taxon>
        <taxon>Gammaproteobacteria</taxon>
        <taxon>Chromatiales</taxon>
        <taxon>Chromatiaceae</taxon>
        <taxon>Thiorhodococcus</taxon>
    </lineage>
</organism>